<evidence type="ECO:0000256" key="6">
    <source>
        <dbReference type="ARBA" id="ARBA00023136"/>
    </source>
</evidence>
<dbReference type="GO" id="GO:0048280">
    <property type="term" value="P:vesicle fusion with Golgi apparatus"/>
    <property type="evidence" value="ECO:0007669"/>
    <property type="project" value="TreeGrafter"/>
</dbReference>
<name>A0A7M5VEV5_9CNID</name>
<dbReference type="AlphaFoldDB" id="A0A7M5VEV5"/>
<feature type="domain" description="Yip1" evidence="11">
    <location>
        <begin position="119"/>
        <end position="253"/>
    </location>
</feature>
<protein>
    <recommendedName>
        <fullName evidence="9">Protein YIPF</fullName>
    </recommendedName>
</protein>
<feature type="transmembrane region" description="Helical" evidence="9">
    <location>
        <begin position="180"/>
        <end position="200"/>
    </location>
</feature>
<evidence type="ECO:0000259" key="11">
    <source>
        <dbReference type="Pfam" id="PF04893"/>
    </source>
</evidence>
<feature type="compositionally biased region" description="Low complexity" evidence="10">
    <location>
        <begin position="9"/>
        <end position="25"/>
    </location>
</feature>
<evidence type="ECO:0000256" key="2">
    <source>
        <dbReference type="ARBA" id="ARBA00010596"/>
    </source>
</evidence>
<evidence type="ECO:0000313" key="12">
    <source>
        <dbReference type="EnsemblMetazoa" id="CLYHEMP009127.1"/>
    </source>
</evidence>
<sequence length="257" mass="29069">MDPPRDFSENSFSNSQSEEGGEFSFVSTNTQNDTEITGTLEGGGTNFGEENNLRHRILDNKYTNSLLGNKGINWLLEVEDEDDDTFQKPLLEELDIDLKDIYYKVRCVLFPLPQLGFQRTILKESPDFWGPLLIVICYSLLSLYGQFKVVSWIITIWFCGSFIVFFLTRALGGEVTYSQCLGVIGYSLLPLIVTGLTLPVLHSLPYIPNLVKILGVVWACYSAGSLLATEELQMKRSLLLYPIFLLYVYFFSLYTGA</sequence>
<evidence type="ECO:0000256" key="10">
    <source>
        <dbReference type="SAM" id="MobiDB-lite"/>
    </source>
</evidence>
<evidence type="ECO:0000256" key="5">
    <source>
        <dbReference type="ARBA" id="ARBA00023034"/>
    </source>
</evidence>
<feature type="transmembrane region" description="Helical" evidence="9">
    <location>
        <begin position="206"/>
        <end position="226"/>
    </location>
</feature>
<dbReference type="GO" id="GO:0005802">
    <property type="term" value="C:trans-Golgi network"/>
    <property type="evidence" value="ECO:0007669"/>
    <property type="project" value="TreeGrafter"/>
</dbReference>
<dbReference type="PANTHER" id="PTHR21236">
    <property type="entry name" value="GOLGI MEMBRANE PROTEIN YIP1"/>
    <property type="match status" value="1"/>
</dbReference>
<feature type="transmembrane region" description="Helical" evidence="9">
    <location>
        <begin position="238"/>
        <end position="256"/>
    </location>
</feature>
<comment type="function">
    <text evidence="8">Involved in the maintenance of the Golgi structure.</text>
</comment>
<comment type="subcellular location">
    <subcellularLocation>
        <location evidence="1 9">Golgi apparatus membrane</location>
        <topology evidence="1 9">Multi-pass membrane protein</topology>
    </subcellularLocation>
    <subcellularLocation>
        <location evidence="7">Golgi apparatus</location>
        <location evidence="7">cis-Golgi network membrane</location>
    </subcellularLocation>
</comment>
<evidence type="ECO:0000313" key="13">
    <source>
        <dbReference type="Proteomes" id="UP000594262"/>
    </source>
</evidence>
<keyword evidence="3 9" id="KW-0812">Transmembrane</keyword>
<feature type="region of interest" description="Disordered" evidence="10">
    <location>
        <begin position="1"/>
        <end position="47"/>
    </location>
</feature>
<keyword evidence="4 9" id="KW-1133">Transmembrane helix</keyword>
<comment type="similarity">
    <text evidence="2 9">Belongs to the YIP1 family.</text>
</comment>
<feature type="transmembrane region" description="Helical" evidence="9">
    <location>
        <begin position="150"/>
        <end position="168"/>
    </location>
</feature>
<evidence type="ECO:0000256" key="4">
    <source>
        <dbReference type="ARBA" id="ARBA00022989"/>
    </source>
</evidence>
<dbReference type="OrthoDB" id="411251at2759"/>
<evidence type="ECO:0000256" key="3">
    <source>
        <dbReference type="ARBA" id="ARBA00022692"/>
    </source>
</evidence>
<organism evidence="12 13">
    <name type="scientific">Clytia hemisphaerica</name>
    <dbReference type="NCBI Taxonomy" id="252671"/>
    <lineage>
        <taxon>Eukaryota</taxon>
        <taxon>Metazoa</taxon>
        <taxon>Cnidaria</taxon>
        <taxon>Hydrozoa</taxon>
        <taxon>Hydroidolina</taxon>
        <taxon>Leptothecata</taxon>
        <taxon>Obeliida</taxon>
        <taxon>Clytiidae</taxon>
        <taxon>Clytia</taxon>
    </lineage>
</organism>
<accession>A0A7M5VEV5</accession>
<dbReference type="GeneID" id="136814766"/>
<feature type="transmembrane region" description="Helical" evidence="9">
    <location>
        <begin position="128"/>
        <end position="144"/>
    </location>
</feature>
<dbReference type="Proteomes" id="UP000594262">
    <property type="component" value="Unplaced"/>
</dbReference>
<evidence type="ECO:0000256" key="7">
    <source>
        <dbReference type="ARBA" id="ARBA00024188"/>
    </source>
</evidence>
<dbReference type="InterPro" id="IPR045231">
    <property type="entry name" value="Yip1/4-like"/>
</dbReference>
<dbReference type="PANTHER" id="PTHR21236:SF7">
    <property type="entry name" value="PROTEIN YIPF4"/>
    <property type="match status" value="1"/>
</dbReference>
<reference evidence="12" key="1">
    <citation type="submission" date="2021-01" db="UniProtKB">
        <authorList>
            <consortium name="EnsemblMetazoa"/>
        </authorList>
    </citation>
    <scope>IDENTIFICATION</scope>
</reference>
<evidence type="ECO:0000256" key="9">
    <source>
        <dbReference type="RuleBase" id="RU361264"/>
    </source>
</evidence>
<dbReference type="GO" id="GO:0000139">
    <property type="term" value="C:Golgi membrane"/>
    <property type="evidence" value="ECO:0007669"/>
    <property type="project" value="UniProtKB-SubCell"/>
</dbReference>
<keyword evidence="5" id="KW-0333">Golgi apparatus</keyword>
<dbReference type="EnsemblMetazoa" id="CLYHEMT009127.1">
    <property type="protein sequence ID" value="CLYHEMP009127.1"/>
    <property type="gene ID" value="CLYHEMG009127"/>
</dbReference>
<dbReference type="Pfam" id="PF04893">
    <property type="entry name" value="Yip1"/>
    <property type="match status" value="1"/>
</dbReference>
<proteinExistence type="inferred from homology"/>
<dbReference type="GO" id="GO:0006888">
    <property type="term" value="P:endoplasmic reticulum to Golgi vesicle-mediated transport"/>
    <property type="evidence" value="ECO:0007669"/>
    <property type="project" value="InterPro"/>
</dbReference>
<dbReference type="RefSeq" id="XP_066927323.1">
    <property type="nucleotide sequence ID" value="XM_067071222.1"/>
</dbReference>
<keyword evidence="13" id="KW-1185">Reference proteome</keyword>
<evidence type="ECO:0000256" key="8">
    <source>
        <dbReference type="ARBA" id="ARBA00037720"/>
    </source>
</evidence>
<evidence type="ECO:0000256" key="1">
    <source>
        <dbReference type="ARBA" id="ARBA00004653"/>
    </source>
</evidence>
<keyword evidence="6 9" id="KW-0472">Membrane</keyword>
<dbReference type="InterPro" id="IPR006977">
    <property type="entry name" value="Yip1_dom"/>
</dbReference>